<accession>A0A5E4D378</accession>
<gene>
    <name evidence="2" type="ORF">MONAX_5E037339</name>
</gene>
<dbReference type="EMBL" id="CABDUW010002977">
    <property type="protein sequence ID" value="VTJ88488.1"/>
    <property type="molecule type" value="Genomic_DNA"/>
</dbReference>
<evidence type="ECO:0000256" key="1">
    <source>
        <dbReference type="SAM" id="MobiDB-lite"/>
    </source>
</evidence>
<evidence type="ECO:0000313" key="2">
    <source>
        <dbReference type="EMBL" id="VTJ88488.1"/>
    </source>
</evidence>
<feature type="region of interest" description="Disordered" evidence="1">
    <location>
        <begin position="1"/>
        <end position="37"/>
    </location>
</feature>
<dbReference type="Proteomes" id="UP000335636">
    <property type="component" value="Unassembled WGS sequence"/>
</dbReference>
<reference evidence="2" key="1">
    <citation type="submission" date="2019-04" db="EMBL/GenBank/DDBJ databases">
        <authorList>
            <person name="Alioto T."/>
            <person name="Alioto T."/>
        </authorList>
    </citation>
    <scope>NUCLEOTIDE SEQUENCE [LARGE SCALE GENOMIC DNA]</scope>
</reference>
<comment type="caution">
    <text evidence="2">The sequence shown here is derived from an EMBL/GenBank/DDBJ whole genome shotgun (WGS) entry which is preliminary data.</text>
</comment>
<evidence type="ECO:0000313" key="3">
    <source>
        <dbReference type="Proteomes" id="UP000335636"/>
    </source>
</evidence>
<organism evidence="2 3">
    <name type="scientific">Marmota monax</name>
    <name type="common">Woodchuck</name>
    <dbReference type="NCBI Taxonomy" id="9995"/>
    <lineage>
        <taxon>Eukaryota</taxon>
        <taxon>Metazoa</taxon>
        <taxon>Chordata</taxon>
        <taxon>Craniata</taxon>
        <taxon>Vertebrata</taxon>
        <taxon>Euteleostomi</taxon>
        <taxon>Mammalia</taxon>
        <taxon>Eutheria</taxon>
        <taxon>Euarchontoglires</taxon>
        <taxon>Glires</taxon>
        <taxon>Rodentia</taxon>
        <taxon>Sciuromorpha</taxon>
        <taxon>Sciuridae</taxon>
        <taxon>Xerinae</taxon>
        <taxon>Marmotini</taxon>
        <taxon>Marmota</taxon>
    </lineage>
</organism>
<name>A0A5E4D378_MARMO</name>
<dbReference type="AlphaFoldDB" id="A0A5E4D378"/>
<feature type="non-terminal residue" evidence="2">
    <location>
        <position position="1"/>
    </location>
</feature>
<keyword evidence="3" id="KW-1185">Reference proteome</keyword>
<protein>
    <submittedName>
        <fullName evidence="2">Uncharacterized protein</fullName>
    </submittedName>
</protein>
<proteinExistence type="predicted"/>
<sequence length="63" mass="7421">CAFKKEENTRNDSLFFEPNRDQLNEITNGDNKEIKKKPETSVRKFDTELNITADEFNQNLNLD</sequence>
<feature type="compositionally biased region" description="Basic and acidic residues" evidence="1">
    <location>
        <begin position="1"/>
        <end position="10"/>
    </location>
</feature>